<comment type="caution">
    <text evidence="1">The sequence shown here is derived from an EMBL/GenBank/DDBJ whole genome shotgun (WGS) entry which is preliminary data.</text>
</comment>
<name>A0ABR0KC11_9EURO</name>
<protein>
    <submittedName>
        <fullName evidence="1">Uncharacterized protein</fullName>
    </submittedName>
</protein>
<evidence type="ECO:0000313" key="2">
    <source>
        <dbReference type="Proteomes" id="UP001345013"/>
    </source>
</evidence>
<organism evidence="1 2">
    <name type="scientific">Lithohypha guttulata</name>
    <dbReference type="NCBI Taxonomy" id="1690604"/>
    <lineage>
        <taxon>Eukaryota</taxon>
        <taxon>Fungi</taxon>
        <taxon>Dikarya</taxon>
        <taxon>Ascomycota</taxon>
        <taxon>Pezizomycotina</taxon>
        <taxon>Eurotiomycetes</taxon>
        <taxon>Chaetothyriomycetidae</taxon>
        <taxon>Chaetothyriales</taxon>
        <taxon>Trichomeriaceae</taxon>
        <taxon>Lithohypha</taxon>
    </lineage>
</organism>
<sequence length="181" mass="20131">MARELLARADHAIQNLHLRRASNHAAEDLYQQVPANGTCDCGVPLAHGAMPCWSTYGSAWRASSLLDDLRKVEAFHRVPGSGEATSNLFDQHSHGPDTAACTAELLQKTTSVHEQLEAERKVNARLRAEQEQVVLQMLEVHTATMEFVNSLRSTCSEYNRMADTLKDVFTQRDVKVQGKSE</sequence>
<dbReference type="EMBL" id="JAVRRG010000046">
    <property type="protein sequence ID" value="KAK5093239.1"/>
    <property type="molecule type" value="Genomic_DNA"/>
</dbReference>
<evidence type="ECO:0000313" key="1">
    <source>
        <dbReference type="EMBL" id="KAK5093239.1"/>
    </source>
</evidence>
<gene>
    <name evidence="1" type="ORF">LTR24_004500</name>
</gene>
<keyword evidence="2" id="KW-1185">Reference proteome</keyword>
<accession>A0ABR0KC11</accession>
<dbReference type="Proteomes" id="UP001345013">
    <property type="component" value="Unassembled WGS sequence"/>
</dbReference>
<proteinExistence type="predicted"/>
<reference evidence="1 2" key="1">
    <citation type="submission" date="2023-08" db="EMBL/GenBank/DDBJ databases">
        <title>Black Yeasts Isolated from many extreme environments.</title>
        <authorList>
            <person name="Coleine C."/>
            <person name="Stajich J.E."/>
            <person name="Selbmann L."/>
        </authorList>
    </citation>
    <scope>NUCLEOTIDE SEQUENCE [LARGE SCALE GENOMIC DNA]</scope>
    <source>
        <strain evidence="1 2">CCFEE 5885</strain>
    </source>
</reference>